<dbReference type="InterPro" id="IPR023459">
    <property type="entry name" value="Tscrpt_elong_fac_GreA/B_fam"/>
</dbReference>
<evidence type="ECO:0000256" key="1">
    <source>
        <dbReference type="ARBA" id="ARBA00023015"/>
    </source>
</evidence>
<keyword evidence="2 4" id="KW-0238">DNA-binding</keyword>
<keyword evidence="3 4" id="KW-0804">Transcription</keyword>
<keyword evidence="1 4" id="KW-0805">Transcription regulation</keyword>
<feature type="domain" description="Transcription elongation factor GreA/GreB N-terminal" evidence="6">
    <location>
        <begin position="11"/>
        <end position="79"/>
    </location>
</feature>
<evidence type="ECO:0000313" key="8">
    <source>
        <dbReference type="Proteomes" id="UP000031631"/>
    </source>
</evidence>
<dbReference type="GO" id="GO:0003746">
    <property type="term" value="F:translation elongation factor activity"/>
    <property type="evidence" value="ECO:0007669"/>
    <property type="project" value="UniProtKB-KW"/>
</dbReference>
<keyword evidence="7" id="KW-0251">Elongation factor</keyword>
<comment type="similarity">
    <text evidence="4">Belongs to the GreA/GreB family. GreB subfamily.</text>
</comment>
<reference evidence="7 8" key="1">
    <citation type="journal article" date="2014" name="PLoS ONE">
        <title>Physiological and genomic features of a novel sulfur-oxidizing gammaproteobacterium belonging to a previously uncultivated symbiotic lineage isolated from a hydrothermal vent.</title>
        <authorList>
            <person name="Nunoura T."/>
            <person name="Takaki Y."/>
            <person name="Kazama H."/>
            <person name="Kakuta J."/>
            <person name="Shimamura S."/>
            <person name="Makita H."/>
            <person name="Hirai M."/>
            <person name="Miyazaki M."/>
            <person name="Takai K."/>
        </authorList>
    </citation>
    <scope>NUCLEOTIDE SEQUENCE [LARGE SCALE GENOMIC DNA]</scope>
    <source>
        <strain evidence="7 8">Hiromi1</strain>
    </source>
</reference>
<dbReference type="GO" id="GO:0070063">
    <property type="term" value="F:RNA polymerase binding"/>
    <property type="evidence" value="ECO:0007669"/>
    <property type="project" value="InterPro"/>
</dbReference>
<dbReference type="InterPro" id="IPR022691">
    <property type="entry name" value="Tscrpt_elong_fac_GreA/B_N"/>
</dbReference>
<comment type="function">
    <text evidence="4">Necessary for efficient RNA polymerase transcription elongation past template-encoded arresting sites. The arresting sites in DNA have the property of trapping a certain fraction of elongating RNA polymerases that pass through, resulting in locked ternary complexes. Cleavage of the nascent transcript by cleavage factors such as GreA or GreB allows the resumption of elongation from the new 3'terminus. GreB releases sequences of up to 9 nucleotides in length.</text>
</comment>
<accession>A0A7U6GL01</accession>
<dbReference type="NCBIfam" id="TIGR01461">
    <property type="entry name" value="greB"/>
    <property type="match status" value="1"/>
</dbReference>
<dbReference type="PANTHER" id="PTHR30437:SF6">
    <property type="entry name" value="TRANSCRIPTION ELONGATION FACTOR GREB"/>
    <property type="match status" value="1"/>
</dbReference>
<dbReference type="Gene3D" id="3.10.50.30">
    <property type="entry name" value="Transcription elongation factor, GreA/GreB, C-terminal domain"/>
    <property type="match status" value="1"/>
</dbReference>
<dbReference type="InterPro" id="IPR036953">
    <property type="entry name" value="GreA/GreB_C_sf"/>
</dbReference>
<dbReference type="EMBL" id="AP012273">
    <property type="protein sequence ID" value="BAO45522.1"/>
    <property type="molecule type" value="Genomic_DNA"/>
</dbReference>
<dbReference type="GO" id="GO:0032784">
    <property type="term" value="P:regulation of DNA-templated transcription elongation"/>
    <property type="evidence" value="ECO:0007669"/>
    <property type="project" value="UniProtKB-UniRule"/>
</dbReference>
<name>A0A7U6GL01_9GAMM</name>
<dbReference type="GO" id="GO:0003677">
    <property type="term" value="F:DNA binding"/>
    <property type="evidence" value="ECO:0007669"/>
    <property type="project" value="UniProtKB-UniRule"/>
</dbReference>
<dbReference type="HAMAP" id="MF_00930">
    <property type="entry name" value="GreB"/>
    <property type="match status" value="1"/>
</dbReference>
<dbReference type="PANTHER" id="PTHR30437">
    <property type="entry name" value="TRANSCRIPTION ELONGATION FACTOR GREA"/>
    <property type="match status" value="1"/>
</dbReference>
<evidence type="ECO:0000256" key="4">
    <source>
        <dbReference type="HAMAP-Rule" id="MF_00930"/>
    </source>
</evidence>
<dbReference type="InterPro" id="IPR001437">
    <property type="entry name" value="Tscrpt_elong_fac_GreA/B_C"/>
</dbReference>
<dbReference type="FunFam" id="1.10.287.180:FF:000001">
    <property type="entry name" value="Transcription elongation factor GreA"/>
    <property type="match status" value="1"/>
</dbReference>
<dbReference type="GO" id="GO:0006354">
    <property type="term" value="P:DNA-templated transcription elongation"/>
    <property type="evidence" value="ECO:0007669"/>
    <property type="project" value="TreeGrafter"/>
</dbReference>
<dbReference type="Pfam" id="PF01272">
    <property type="entry name" value="GreA_GreB"/>
    <property type="match status" value="1"/>
</dbReference>
<dbReference type="OrthoDB" id="5511940at2"/>
<keyword evidence="7" id="KW-0648">Protein biosynthesis</keyword>
<dbReference type="HAMAP" id="MF_00105">
    <property type="entry name" value="GreA_GreB"/>
    <property type="match status" value="1"/>
</dbReference>
<dbReference type="AlphaFoldDB" id="A0A7U6GL01"/>
<feature type="domain" description="Transcription elongation factor GreA/GreB C-terminal" evidence="5">
    <location>
        <begin position="87"/>
        <end position="160"/>
    </location>
</feature>
<evidence type="ECO:0000256" key="2">
    <source>
        <dbReference type="ARBA" id="ARBA00023125"/>
    </source>
</evidence>
<dbReference type="PIRSF" id="PIRSF006092">
    <property type="entry name" value="GreA_GreB"/>
    <property type="match status" value="1"/>
</dbReference>
<sequence length="171" mass="19639">MKARPTKKSPYITREGHEALRREEAELWKKRRRVVKILAAAAAEGDRSENAEYQYRKKQLREMDRRIRYLQKRIPELKVVTQAPGTPDKVFFGAWITLAAPDGDEFTYRIVGADEFNPADNWISVDSPMARALLGKSVEDEVLVQTPTGQRELLILEVAYTPPRKPTRSTD</sequence>
<dbReference type="RefSeq" id="WP_041069271.1">
    <property type="nucleotide sequence ID" value="NZ_AP012273.1"/>
</dbReference>
<proteinExistence type="inferred from homology"/>
<dbReference type="SUPFAM" id="SSF46557">
    <property type="entry name" value="GreA transcript cleavage protein, N-terminal domain"/>
    <property type="match status" value="1"/>
</dbReference>
<dbReference type="NCBIfam" id="NF002506">
    <property type="entry name" value="PRK01885.1"/>
    <property type="match status" value="1"/>
</dbReference>
<gene>
    <name evidence="4" type="primary">greB</name>
    <name evidence="7" type="ORF">TBH_C2616</name>
</gene>
<dbReference type="InterPro" id="IPR036805">
    <property type="entry name" value="Tscrpt_elong_fac_GreA/B_N_sf"/>
</dbReference>
<evidence type="ECO:0000256" key="3">
    <source>
        <dbReference type="ARBA" id="ARBA00023163"/>
    </source>
</evidence>
<dbReference type="Proteomes" id="UP000031631">
    <property type="component" value="Chromosome"/>
</dbReference>
<dbReference type="Pfam" id="PF03449">
    <property type="entry name" value="GreA_GreB_N"/>
    <property type="match status" value="1"/>
</dbReference>
<evidence type="ECO:0000259" key="6">
    <source>
        <dbReference type="Pfam" id="PF03449"/>
    </source>
</evidence>
<dbReference type="FunFam" id="3.10.50.30:FF:000001">
    <property type="entry name" value="Transcription elongation factor GreA"/>
    <property type="match status" value="1"/>
</dbReference>
<evidence type="ECO:0000313" key="7">
    <source>
        <dbReference type="EMBL" id="BAO45522.1"/>
    </source>
</evidence>
<protein>
    <recommendedName>
        <fullName evidence="4">Transcription elongation factor GreB</fullName>
    </recommendedName>
    <alternativeName>
        <fullName evidence="4">Transcript cleavage factor GreB</fullName>
    </alternativeName>
</protein>
<keyword evidence="8" id="KW-1185">Reference proteome</keyword>
<dbReference type="SUPFAM" id="SSF54534">
    <property type="entry name" value="FKBP-like"/>
    <property type="match status" value="1"/>
</dbReference>
<organism evidence="7 8">
    <name type="scientific">Thiolapillus brandeum</name>
    <dbReference type="NCBI Taxonomy" id="1076588"/>
    <lineage>
        <taxon>Bacteria</taxon>
        <taxon>Pseudomonadati</taxon>
        <taxon>Pseudomonadota</taxon>
        <taxon>Gammaproteobacteria</taxon>
        <taxon>Chromatiales</taxon>
        <taxon>Sedimenticolaceae</taxon>
        <taxon>Thiolapillus</taxon>
    </lineage>
</organism>
<dbReference type="Gene3D" id="1.10.287.180">
    <property type="entry name" value="Transcription elongation factor, GreA/GreB, N-terminal domain"/>
    <property type="match status" value="1"/>
</dbReference>
<dbReference type="InterPro" id="IPR006358">
    <property type="entry name" value="Tscrpt_elong_fac_GreB"/>
</dbReference>
<dbReference type="InterPro" id="IPR028624">
    <property type="entry name" value="Tscrpt_elong_fac_GreA/B"/>
</dbReference>
<evidence type="ECO:0000259" key="5">
    <source>
        <dbReference type="Pfam" id="PF01272"/>
    </source>
</evidence>
<dbReference type="KEGG" id="tbn:TBH_C2616"/>